<dbReference type="InterPro" id="IPR006365">
    <property type="entry name" value="Cbl_synth_CobL"/>
</dbReference>
<dbReference type="InterPro" id="IPR014777">
    <property type="entry name" value="4pyrrole_Mease_sub1"/>
</dbReference>
<dbReference type="SUPFAM" id="SSF53790">
    <property type="entry name" value="Tetrapyrrole methylase"/>
    <property type="match status" value="1"/>
</dbReference>
<evidence type="ECO:0000259" key="6">
    <source>
        <dbReference type="Pfam" id="PF00590"/>
    </source>
</evidence>
<dbReference type="NCBIfam" id="TIGR02469">
    <property type="entry name" value="CbiT"/>
    <property type="match status" value="1"/>
</dbReference>
<evidence type="ECO:0000313" key="7">
    <source>
        <dbReference type="EMBL" id="WOT06778.1"/>
    </source>
</evidence>
<protein>
    <submittedName>
        <fullName evidence="7">Precorrin-6y C5,15-methyltransferase (Decarboxylating) subunit CbiE</fullName>
    </submittedName>
</protein>
<keyword evidence="3" id="KW-0489">Methyltransferase</keyword>
<keyword evidence="8" id="KW-1185">Reference proteome</keyword>
<feature type="domain" description="Tetrapyrrole methylase" evidence="6">
    <location>
        <begin position="4"/>
        <end position="196"/>
    </location>
</feature>
<evidence type="ECO:0000256" key="3">
    <source>
        <dbReference type="ARBA" id="ARBA00022603"/>
    </source>
</evidence>
<accession>A0ABZ0K2T3</accession>
<dbReference type="EMBL" id="CP136522">
    <property type="protein sequence ID" value="WOT06778.1"/>
    <property type="molecule type" value="Genomic_DNA"/>
</dbReference>
<keyword evidence="5" id="KW-0949">S-adenosyl-L-methionine</keyword>
<dbReference type="Gene3D" id="3.40.50.150">
    <property type="entry name" value="Vaccinia Virus protein VP39"/>
    <property type="match status" value="1"/>
</dbReference>
<dbReference type="Proteomes" id="UP001529491">
    <property type="component" value="Chromosome"/>
</dbReference>
<name>A0ABZ0K2T3_9GAMM</name>
<dbReference type="InterPro" id="IPR000878">
    <property type="entry name" value="4pyrrol_Mease"/>
</dbReference>
<dbReference type="InterPro" id="IPR035996">
    <property type="entry name" value="4pyrrol_Methylase_sf"/>
</dbReference>
<dbReference type="PANTHER" id="PTHR43182">
    <property type="entry name" value="COBALT-PRECORRIN-6B C(15)-METHYLTRANSFERASE (DECARBOXYLATING)"/>
    <property type="match status" value="1"/>
</dbReference>
<dbReference type="PANTHER" id="PTHR43182:SF1">
    <property type="entry name" value="COBALT-PRECORRIN-7 C(5)-METHYLTRANSFERASE"/>
    <property type="match status" value="1"/>
</dbReference>
<evidence type="ECO:0000256" key="1">
    <source>
        <dbReference type="ARBA" id="ARBA00004953"/>
    </source>
</evidence>
<dbReference type="PIRSF" id="PIRSF036428">
    <property type="entry name" value="CobL"/>
    <property type="match status" value="1"/>
</dbReference>
<sequence length="417" mass="45639">MMGKISLIGLGDDGCVSLSSRSINEIAMAESLAGAERHLAFFPQFSGEIIEFTSGLNAYISRIIEQAKTQDVCVLASGDPLFFGLGSRLIAAVQAAQLPIEVMVLPNVSSVQLACAKTLMSSNDLVTLSVHGRALKGLVAKLQQYDAVALLTDHENTPVVVAKYLAQFDESEWSVAVCENLAGCNERIGHYSITELIQLDEQHFSRLNVMLLRRGNQPYWGGYTQHCADEAYHSRSPLNGLITKASVRAIAVAKLGLRRDSVMWDIGAGSGSIGIEAAKQTWQGQVFSVECNPDCHPLIESNQRRHKVDNLTLIKQKAPLGLAELPRPNAIFIGGTRGQVDPIIDVAINALHPKGTLILSAVTLDSVAQFYQLCQQRQLQFEVLMLQHAHSQPLAQYQRYQAENPIHLFVITKEDNS</sequence>
<dbReference type="RefSeq" id="WP_310471049.1">
    <property type="nucleotide sequence ID" value="NZ_CP136522.1"/>
</dbReference>
<evidence type="ECO:0000313" key="8">
    <source>
        <dbReference type="Proteomes" id="UP001529491"/>
    </source>
</evidence>
<organism evidence="7 8">
    <name type="scientific">Shewanella youngdeokensis</name>
    <dbReference type="NCBI Taxonomy" id="2999068"/>
    <lineage>
        <taxon>Bacteria</taxon>
        <taxon>Pseudomonadati</taxon>
        <taxon>Pseudomonadota</taxon>
        <taxon>Gammaproteobacteria</taxon>
        <taxon>Alteromonadales</taxon>
        <taxon>Shewanellaceae</taxon>
        <taxon>Shewanella</taxon>
    </lineage>
</organism>
<evidence type="ECO:0000256" key="5">
    <source>
        <dbReference type="ARBA" id="ARBA00022691"/>
    </source>
</evidence>
<dbReference type="InterPro" id="IPR050714">
    <property type="entry name" value="Cobalamin_biosynth_MTase"/>
</dbReference>
<dbReference type="CDD" id="cd11644">
    <property type="entry name" value="Precorrin-6Y-MT"/>
    <property type="match status" value="1"/>
</dbReference>
<dbReference type="InterPro" id="IPR029063">
    <property type="entry name" value="SAM-dependent_MTases_sf"/>
</dbReference>
<proteinExistence type="predicted"/>
<gene>
    <name evidence="7" type="primary">cbiE</name>
    <name evidence="7" type="ORF">RGE70_08520</name>
</gene>
<comment type="pathway">
    <text evidence="1">Cofactor biosynthesis; adenosylcobalamin biosynthesis.</text>
</comment>
<dbReference type="SUPFAM" id="SSF53335">
    <property type="entry name" value="S-adenosyl-L-methionine-dependent methyltransferases"/>
    <property type="match status" value="1"/>
</dbReference>
<keyword evidence="2" id="KW-0169">Cobalamin biosynthesis</keyword>
<reference evidence="7 8" key="1">
    <citation type="submission" date="2023-10" db="EMBL/GenBank/DDBJ databases">
        <title>Complete genome sequence of Shewanella sp. DAU334.</title>
        <authorList>
            <person name="Lee Y.-S."/>
            <person name="Jeong H.-R."/>
            <person name="Hwang E.-J."/>
            <person name="Choi Y.-L."/>
            <person name="Kim G.-D."/>
        </authorList>
    </citation>
    <scope>NUCLEOTIDE SEQUENCE [LARGE SCALE GENOMIC DNA]</scope>
    <source>
        <strain evidence="7 8">DAU334</strain>
    </source>
</reference>
<dbReference type="Pfam" id="PF00590">
    <property type="entry name" value="TP_methylase"/>
    <property type="match status" value="1"/>
</dbReference>
<dbReference type="InterPro" id="IPR014008">
    <property type="entry name" value="Cbl_synth_MTase_CbiT"/>
</dbReference>
<dbReference type="Gene3D" id="3.40.1010.10">
    <property type="entry name" value="Cobalt-precorrin-4 Transmethylase, Domain 1"/>
    <property type="match status" value="1"/>
</dbReference>
<dbReference type="Gene3D" id="3.30.950.10">
    <property type="entry name" value="Methyltransferase, Cobalt-precorrin-4 Transmethylase, Domain 2"/>
    <property type="match status" value="1"/>
</dbReference>
<dbReference type="NCBIfam" id="TIGR02467">
    <property type="entry name" value="CbiE"/>
    <property type="match status" value="1"/>
</dbReference>
<dbReference type="InterPro" id="IPR012818">
    <property type="entry name" value="CbiE"/>
</dbReference>
<evidence type="ECO:0000256" key="2">
    <source>
        <dbReference type="ARBA" id="ARBA00022573"/>
    </source>
</evidence>
<keyword evidence="4" id="KW-0808">Transferase</keyword>
<dbReference type="InterPro" id="IPR014776">
    <property type="entry name" value="4pyrrole_Mease_sub2"/>
</dbReference>
<evidence type="ECO:0000256" key="4">
    <source>
        <dbReference type="ARBA" id="ARBA00022679"/>
    </source>
</evidence>